<sequence length="78" mass="9602">LQRPSSSWRQLQGEGQVRANRRHEDLHHRPLQRFPCHPRRLRHLRLLPPNPPGRRHPRPRQQRKARPRHHARLLRRQA</sequence>
<dbReference type="EMBL" id="JAWDJW010009275">
    <property type="protein sequence ID" value="KAK3059585.1"/>
    <property type="molecule type" value="Genomic_DNA"/>
</dbReference>
<evidence type="ECO:0000313" key="2">
    <source>
        <dbReference type="Proteomes" id="UP001186974"/>
    </source>
</evidence>
<comment type="caution">
    <text evidence="1">The sequence shown here is derived from an EMBL/GenBank/DDBJ whole genome shotgun (WGS) entry which is preliminary data.</text>
</comment>
<feature type="non-terminal residue" evidence="1">
    <location>
        <position position="78"/>
    </location>
</feature>
<keyword evidence="2" id="KW-1185">Reference proteome</keyword>
<evidence type="ECO:0000313" key="1">
    <source>
        <dbReference type="EMBL" id="KAK3059585.1"/>
    </source>
</evidence>
<reference evidence="1" key="1">
    <citation type="submission" date="2024-09" db="EMBL/GenBank/DDBJ databases">
        <title>Black Yeasts Isolated from many extreme environments.</title>
        <authorList>
            <person name="Coleine C."/>
            <person name="Stajich J.E."/>
            <person name="Selbmann L."/>
        </authorList>
    </citation>
    <scope>NUCLEOTIDE SEQUENCE</scope>
    <source>
        <strain evidence="1">CCFEE 5737</strain>
    </source>
</reference>
<organism evidence="1 2">
    <name type="scientific">Coniosporium uncinatum</name>
    <dbReference type="NCBI Taxonomy" id="93489"/>
    <lineage>
        <taxon>Eukaryota</taxon>
        <taxon>Fungi</taxon>
        <taxon>Dikarya</taxon>
        <taxon>Ascomycota</taxon>
        <taxon>Pezizomycotina</taxon>
        <taxon>Dothideomycetes</taxon>
        <taxon>Dothideomycetes incertae sedis</taxon>
        <taxon>Coniosporium</taxon>
    </lineage>
</organism>
<protein>
    <submittedName>
        <fullName evidence="1">Uncharacterized protein</fullName>
    </submittedName>
</protein>
<dbReference type="Proteomes" id="UP001186974">
    <property type="component" value="Unassembled WGS sequence"/>
</dbReference>
<name>A0ACC3CZU0_9PEZI</name>
<accession>A0ACC3CZU0</accession>
<gene>
    <name evidence="1" type="ORF">LTS18_010495</name>
</gene>
<feature type="non-terminal residue" evidence="1">
    <location>
        <position position="1"/>
    </location>
</feature>
<proteinExistence type="predicted"/>